<accession>S5ZXZ8</accession>
<dbReference type="KEGG" id="tped:TPE_0357"/>
<evidence type="ECO:0000313" key="1">
    <source>
        <dbReference type="EMBL" id="AGT42853.1"/>
    </source>
</evidence>
<evidence type="ECO:0000313" key="2">
    <source>
        <dbReference type="Proteomes" id="UP000015620"/>
    </source>
</evidence>
<dbReference type="STRING" id="1291379.TPE_0357"/>
<organism evidence="1 2">
    <name type="scientific">Treponema pedis str. T A4</name>
    <dbReference type="NCBI Taxonomy" id="1291379"/>
    <lineage>
        <taxon>Bacteria</taxon>
        <taxon>Pseudomonadati</taxon>
        <taxon>Spirochaetota</taxon>
        <taxon>Spirochaetia</taxon>
        <taxon>Spirochaetales</taxon>
        <taxon>Treponemataceae</taxon>
        <taxon>Treponema</taxon>
    </lineage>
</organism>
<dbReference type="EMBL" id="CP004120">
    <property type="protein sequence ID" value="AGT42853.1"/>
    <property type="molecule type" value="Genomic_DNA"/>
</dbReference>
<keyword evidence="2" id="KW-1185">Reference proteome</keyword>
<protein>
    <submittedName>
        <fullName evidence="1">Putative outer membrane protein</fullName>
    </submittedName>
</protein>
<gene>
    <name evidence="1" type="ORF">TPE_0357</name>
</gene>
<sequence>MYLVLGFNLNKKFCFIPLFCFILFFAYARGNSEYSHAEELINLKENSAALEEISGVLEAKPESAEYAVNLIRSAMKNQVRFQEKFDELLKLLHEDPDNNEKKLKLIDDIAKSEADIDPSVVNFLDKLKISSVYAIQRIKFNTIMDKGISYINEKKYNEAAETFTKGYSIYNKEFQLERTGTKTLSDVNTEMDSVNLNVKKYAEVYNKFIEEGNKLTARLKSGAADFSEKDFSSIRLYLNEMRRITDAVFASGTVLKKIYHDEIKAGVKTEETLLPFAYRLTIGRDSATEFEGVEGAMEAGIFFNLNFFINNYWSEIKNLFEISCNAFDFKNDAEIEGNIALVDVYLKYLQKWYAEEEGNLKSRFTKNVKLDYKNRISTVLSLNEKILKTKKLYSDFLQLVKYKNKVENDYQGSIGDLREEEDSLISDLQKAAREVNIMVTETVKLLSDTAAVKKNGADYESDTLQAKQKVFSDNIFELRVNLFEQLAILKNKSGKLAFKDAQNKYGEYHKNTVKDKDSQNDISPAATVQDLMSLKQTVDNDANLLNKFVKETELISSALISSKVFTANIDEVKKEAANLKNLAGVIADDISHVNSLLIKIKLAKNEADLRYEQAQGYLKSGNFTAARRYIELSRSKTNEALTLEEDSEYRKTTDERLEKLGMEINNAENTVVVQDVRNYLVKAKKHYYNGEFQSAEDTLILARNRWAVTHVDPNEEITNWLGIVNIAGALKTGRTIPVSAPLYPQMIQLLNNSTQLYRDSVQKINTGKRTEALKDLNAAKENIKQVLLVYPFNEVAGQLNLKIDKLADPANFYEQFRKKIISIKREYKSNSQRAYSDLLDLYSIDKKFPGIASLKDEVEIYLGIKLPPPDFVAIAEAERLTKSARNIYNSRNTIEFPVAVQLLDRAIKLDSQNIEAVRLKDEIQMAMGGVSVIVLSASNEAKYQQAVAELQKGNKIIAAALVEQLMQDANAKNSAKVRELKKRIDAQL</sequence>
<dbReference type="PATRIC" id="fig|1291379.3.peg.356"/>
<proteinExistence type="predicted"/>
<dbReference type="InterPro" id="IPR011990">
    <property type="entry name" value="TPR-like_helical_dom_sf"/>
</dbReference>
<dbReference type="AlphaFoldDB" id="S5ZXZ8"/>
<reference evidence="1 2" key="1">
    <citation type="journal article" date="2013" name="PLoS ONE">
        <title>Genome-Wide Relatedness of Treponema pedis, from Gingiva and Necrotic Skin Lesions of Pigs, with the Human Oral Pathogen Treponema denticola.</title>
        <authorList>
            <person name="Svartstrom O."/>
            <person name="Mushtaq M."/>
            <person name="Pringle M."/>
            <person name="Segerman B."/>
        </authorList>
    </citation>
    <scope>NUCLEOTIDE SEQUENCE [LARGE SCALE GENOMIC DNA]</scope>
    <source>
        <strain evidence="1">T A4</strain>
    </source>
</reference>
<name>S5ZXZ8_9SPIR</name>
<dbReference type="Proteomes" id="UP000015620">
    <property type="component" value="Chromosome"/>
</dbReference>
<dbReference type="HOGENOM" id="CLU_011448_0_0_12"/>
<dbReference type="SUPFAM" id="SSF48452">
    <property type="entry name" value="TPR-like"/>
    <property type="match status" value="1"/>
</dbReference>